<dbReference type="AlphaFoldDB" id="A0A3P6GM49"/>
<feature type="non-terminal residue" evidence="1">
    <location>
        <position position="1"/>
    </location>
</feature>
<accession>A0A3P6GM49</accession>
<proteinExistence type="predicted"/>
<evidence type="ECO:0000313" key="1">
    <source>
        <dbReference type="EMBL" id="VDD60856.1"/>
    </source>
</evidence>
<dbReference type="EMBL" id="LR031880">
    <property type="protein sequence ID" value="VDD60856.1"/>
    <property type="molecule type" value="Genomic_DNA"/>
</dbReference>
<organism evidence="1">
    <name type="scientific">Brassica oleracea</name>
    <name type="common">Wild cabbage</name>
    <dbReference type="NCBI Taxonomy" id="3712"/>
    <lineage>
        <taxon>Eukaryota</taxon>
        <taxon>Viridiplantae</taxon>
        <taxon>Streptophyta</taxon>
        <taxon>Embryophyta</taxon>
        <taxon>Tracheophyta</taxon>
        <taxon>Spermatophyta</taxon>
        <taxon>Magnoliopsida</taxon>
        <taxon>eudicotyledons</taxon>
        <taxon>Gunneridae</taxon>
        <taxon>Pentapetalae</taxon>
        <taxon>rosids</taxon>
        <taxon>malvids</taxon>
        <taxon>Brassicales</taxon>
        <taxon>Brassicaceae</taxon>
        <taxon>Brassiceae</taxon>
        <taxon>Brassica</taxon>
    </lineage>
</organism>
<gene>
    <name evidence="1" type="ORF">BOLC6T36309H</name>
</gene>
<sequence>ALLDVLGRAFVMLCGECQVMISGLLELPSLRFCRNAHPSFFPFHFRFGSCCWVFVKDVLGS</sequence>
<protein>
    <submittedName>
        <fullName evidence="1">Uncharacterized protein</fullName>
    </submittedName>
</protein>
<name>A0A3P6GM49_BRAOL</name>
<reference evidence="1" key="1">
    <citation type="submission" date="2018-11" db="EMBL/GenBank/DDBJ databases">
        <authorList>
            <consortium name="Genoscope - CEA"/>
            <person name="William W."/>
        </authorList>
    </citation>
    <scope>NUCLEOTIDE SEQUENCE</scope>
</reference>